<keyword evidence="3" id="KW-1185">Reference proteome</keyword>
<evidence type="ECO:0000313" key="3">
    <source>
        <dbReference type="Proteomes" id="UP000005426"/>
    </source>
</evidence>
<keyword evidence="1" id="KW-1133">Transmembrane helix</keyword>
<keyword evidence="1" id="KW-0472">Membrane</keyword>
<dbReference type="AlphaFoldDB" id="G9NHP2"/>
<reference evidence="2 3" key="1">
    <citation type="journal article" date="2011" name="Genome Biol.">
        <title>Comparative genome sequence analysis underscores mycoparasitism as the ancestral life style of Trichoderma.</title>
        <authorList>
            <person name="Kubicek C.P."/>
            <person name="Herrera-Estrella A."/>
            <person name="Seidl-Seiboth V."/>
            <person name="Martinez D.A."/>
            <person name="Druzhinina I.S."/>
            <person name="Thon M."/>
            <person name="Zeilinger S."/>
            <person name="Casas-Flores S."/>
            <person name="Horwitz B.A."/>
            <person name="Mukherjee P.K."/>
            <person name="Mukherjee M."/>
            <person name="Kredics L."/>
            <person name="Alcaraz L.D."/>
            <person name="Aerts A."/>
            <person name="Antal Z."/>
            <person name="Atanasova L."/>
            <person name="Cervantes-Badillo M.G."/>
            <person name="Challacombe J."/>
            <person name="Chertkov O."/>
            <person name="McCluskey K."/>
            <person name="Coulpier F."/>
            <person name="Deshpande N."/>
            <person name="von Doehren H."/>
            <person name="Ebbole D.J."/>
            <person name="Esquivel-Naranjo E.U."/>
            <person name="Fekete E."/>
            <person name="Flipphi M."/>
            <person name="Glaser F."/>
            <person name="Gomez-Rodriguez E.Y."/>
            <person name="Gruber S."/>
            <person name="Han C."/>
            <person name="Henrissat B."/>
            <person name="Hermosa R."/>
            <person name="Hernandez-Onate M."/>
            <person name="Karaffa L."/>
            <person name="Kosti I."/>
            <person name="Le Crom S."/>
            <person name="Lindquist E."/>
            <person name="Lucas S."/>
            <person name="Luebeck M."/>
            <person name="Luebeck P.S."/>
            <person name="Margeot A."/>
            <person name="Metz B."/>
            <person name="Misra M."/>
            <person name="Nevalainen H."/>
            <person name="Omann M."/>
            <person name="Packer N."/>
            <person name="Perrone G."/>
            <person name="Uresti-Rivera E.E."/>
            <person name="Salamov A."/>
            <person name="Schmoll M."/>
            <person name="Seiboth B."/>
            <person name="Shapiro H."/>
            <person name="Sukno S."/>
            <person name="Tamayo-Ramos J.A."/>
            <person name="Tisch D."/>
            <person name="Wiest A."/>
            <person name="Wilkinson H.H."/>
            <person name="Zhang M."/>
            <person name="Coutinho P.M."/>
            <person name="Kenerley C.M."/>
            <person name="Monte E."/>
            <person name="Baker S.E."/>
            <person name="Grigoriev I.V."/>
        </authorList>
    </citation>
    <scope>NUCLEOTIDE SEQUENCE [LARGE SCALE GENOMIC DNA]</scope>
    <source>
        <strain evidence="3">ATCC 20476 / IMI 206040</strain>
    </source>
</reference>
<feature type="non-terminal residue" evidence="2">
    <location>
        <position position="156"/>
    </location>
</feature>
<feature type="non-terminal residue" evidence="2">
    <location>
        <position position="1"/>
    </location>
</feature>
<evidence type="ECO:0000256" key="1">
    <source>
        <dbReference type="SAM" id="Phobius"/>
    </source>
</evidence>
<dbReference type="Proteomes" id="UP000005426">
    <property type="component" value="Unassembled WGS sequence"/>
</dbReference>
<sequence length="156" mass="18398">ICIIYFSKGMISLRSVWDIIYGLLVSSFPSWGASILQIIWDESKIQGWRWEVVYWTWVAIQLSYLLPEYYGSDVQVLNTEQYDAFTHVRSYIYIISGTIVYFALWPEGCPWQHAFLILVIISSFIEYGYLLNLKYAHLQNSGKTVRQDSWPHMESY</sequence>
<dbReference type="OrthoDB" id="3788479at2759"/>
<name>G9NHP2_HYPAI</name>
<comment type="caution">
    <text evidence="2">The sequence shown here is derived from an EMBL/GenBank/DDBJ whole genome shotgun (WGS) entry which is preliminary data.</text>
</comment>
<feature type="transmembrane region" description="Helical" evidence="1">
    <location>
        <begin position="90"/>
        <end position="106"/>
    </location>
</feature>
<dbReference type="OMA" id="FIEYGYL"/>
<feature type="transmembrane region" description="Helical" evidence="1">
    <location>
        <begin position="52"/>
        <end position="70"/>
    </location>
</feature>
<protein>
    <submittedName>
        <fullName evidence="2">Uncharacterized protein</fullName>
    </submittedName>
</protein>
<organism evidence="2 3">
    <name type="scientific">Hypocrea atroviridis (strain ATCC 20476 / IMI 206040)</name>
    <name type="common">Trichoderma atroviride</name>
    <dbReference type="NCBI Taxonomy" id="452589"/>
    <lineage>
        <taxon>Eukaryota</taxon>
        <taxon>Fungi</taxon>
        <taxon>Dikarya</taxon>
        <taxon>Ascomycota</taxon>
        <taxon>Pezizomycotina</taxon>
        <taxon>Sordariomycetes</taxon>
        <taxon>Hypocreomycetidae</taxon>
        <taxon>Hypocreales</taxon>
        <taxon>Hypocreaceae</taxon>
        <taxon>Trichoderma</taxon>
    </lineage>
</organism>
<dbReference type="HOGENOM" id="CLU_1690956_0_0_1"/>
<accession>G9NHP2</accession>
<feature type="transmembrane region" description="Helical" evidence="1">
    <location>
        <begin position="113"/>
        <end position="131"/>
    </location>
</feature>
<dbReference type="EMBL" id="ABDG02000015">
    <property type="protein sequence ID" value="EHK49777.1"/>
    <property type="molecule type" value="Genomic_DNA"/>
</dbReference>
<evidence type="ECO:0000313" key="2">
    <source>
        <dbReference type="EMBL" id="EHK49777.1"/>
    </source>
</evidence>
<gene>
    <name evidence="2" type="ORF">TRIATDRAFT_18564</name>
</gene>
<keyword evidence="1" id="KW-0812">Transmembrane</keyword>
<feature type="transmembrane region" description="Helical" evidence="1">
    <location>
        <begin position="19"/>
        <end position="40"/>
    </location>
</feature>
<proteinExistence type="predicted"/>